<dbReference type="SUPFAM" id="SSF51735">
    <property type="entry name" value="NAD(P)-binding Rossmann-fold domains"/>
    <property type="match status" value="1"/>
</dbReference>
<dbReference type="GO" id="GO:0005829">
    <property type="term" value="C:cytosol"/>
    <property type="evidence" value="ECO:0007669"/>
    <property type="project" value="TreeGrafter"/>
</dbReference>
<dbReference type="STRING" id="688269.Theth_0088"/>
<feature type="active site" description="Proton donor" evidence="12">
    <location>
        <position position="131"/>
    </location>
</feature>
<dbReference type="PATRIC" id="fig|688269.3.peg.89"/>
<dbReference type="OrthoDB" id="9790352at2"/>
<comment type="catalytic activity">
    <reaction evidence="11 12">
        <text>(S)-2,3,4,5-tetrahydrodipicolinate + NAD(+) + H2O = (2S,4S)-4-hydroxy-2,3,4,5-tetrahydrodipicolinate + NADH + H(+)</text>
        <dbReference type="Rhea" id="RHEA:35323"/>
        <dbReference type="ChEBI" id="CHEBI:15377"/>
        <dbReference type="ChEBI" id="CHEBI:15378"/>
        <dbReference type="ChEBI" id="CHEBI:16845"/>
        <dbReference type="ChEBI" id="CHEBI:57540"/>
        <dbReference type="ChEBI" id="CHEBI:57945"/>
        <dbReference type="ChEBI" id="CHEBI:67139"/>
        <dbReference type="EC" id="1.17.1.8"/>
    </reaction>
</comment>
<dbReference type="RefSeq" id="WP_013931418.1">
    <property type="nucleotide sequence ID" value="NC_015707.1"/>
</dbReference>
<dbReference type="Pfam" id="PF01113">
    <property type="entry name" value="DapB_N"/>
    <property type="match status" value="1"/>
</dbReference>
<dbReference type="UniPathway" id="UPA00034">
    <property type="reaction ID" value="UER00018"/>
</dbReference>
<dbReference type="GO" id="GO:0008839">
    <property type="term" value="F:4-hydroxy-tetrahydrodipicolinate reductase"/>
    <property type="evidence" value="ECO:0007669"/>
    <property type="project" value="UniProtKB-EC"/>
</dbReference>
<comment type="similarity">
    <text evidence="1 12">Belongs to the DapB family.</text>
</comment>
<dbReference type="PANTHER" id="PTHR20836">
    <property type="entry name" value="DIHYDRODIPICOLINATE REDUCTASE"/>
    <property type="match status" value="1"/>
</dbReference>
<evidence type="ECO:0000256" key="6">
    <source>
        <dbReference type="ARBA" id="ARBA00023027"/>
    </source>
</evidence>
<evidence type="ECO:0000259" key="13">
    <source>
        <dbReference type="Pfam" id="PF01113"/>
    </source>
</evidence>
<reference evidence="15 16" key="1">
    <citation type="submission" date="2010-11" db="EMBL/GenBank/DDBJ databases">
        <title>The complete genome of Thermotoga thermarum DSM 5069.</title>
        <authorList>
            <consortium name="US DOE Joint Genome Institute (JGI-PGF)"/>
            <person name="Lucas S."/>
            <person name="Copeland A."/>
            <person name="Lapidus A."/>
            <person name="Bruce D."/>
            <person name="Goodwin L."/>
            <person name="Pitluck S."/>
            <person name="Kyrpides N."/>
            <person name="Mavromatis K."/>
            <person name="Ivanova N."/>
            <person name="Zeytun A."/>
            <person name="Brettin T."/>
            <person name="Detter J.C."/>
            <person name="Tapia R."/>
            <person name="Han C."/>
            <person name="Land M."/>
            <person name="Hauser L."/>
            <person name="Markowitz V."/>
            <person name="Cheng J.-F."/>
            <person name="Hugenholtz P."/>
            <person name="Woyke T."/>
            <person name="Wu D."/>
            <person name="Spring S."/>
            <person name="Schroeder M."/>
            <person name="Brambilla E."/>
            <person name="Klenk H.-P."/>
            <person name="Eisen J.A."/>
        </authorList>
    </citation>
    <scope>NUCLEOTIDE SEQUENCE [LARGE SCALE GENOMIC DNA]</scope>
    <source>
        <strain evidence="15 16">DSM 5069</strain>
    </source>
</reference>
<protein>
    <recommendedName>
        <fullName evidence="9 12">4-hydroxy-tetrahydrodipicolinate reductase</fullName>
        <shortName evidence="12">HTPA reductase</shortName>
        <ecNumber evidence="9 12">1.17.1.8</ecNumber>
    </recommendedName>
</protein>
<feature type="binding site" evidence="12">
    <location>
        <begin position="71"/>
        <end position="73"/>
    </location>
    <ligand>
        <name>NAD(+)</name>
        <dbReference type="ChEBI" id="CHEBI:57540"/>
    </ligand>
</feature>
<dbReference type="Gene3D" id="3.40.50.720">
    <property type="entry name" value="NAD(P)-binding Rossmann-like Domain"/>
    <property type="match status" value="1"/>
</dbReference>
<feature type="binding site" evidence="12">
    <location>
        <position position="36"/>
    </location>
    <ligand>
        <name>NADP(+)</name>
        <dbReference type="ChEBI" id="CHEBI:58349"/>
    </ligand>
</feature>
<evidence type="ECO:0000256" key="5">
    <source>
        <dbReference type="ARBA" id="ARBA00023002"/>
    </source>
</evidence>
<organism evidence="15 16">
    <name type="scientific">Pseudothermotoga thermarum DSM 5069</name>
    <dbReference type="NCBI Taxonomy" id="688269"/>
    <lineage>
        <taxon>Bacteria</taxon>
        <taxon>Thermotogati</taxon>
        <taxon>Thermotogota</taxon>
        <taxon>Thermotogae</taxon>
        <taxon>Thermotogales</taxon>
        <taxon>Thermotogaceae</taxon>
        <taxon>Pseudothermotoga</taxon>
    </lineage>
</organism>
<evidence type="ECO:0000313" key="16">
    <source>
        <dbReference type="Proteomes" id="UP000006804"/>
    </source>
</evidence>
<keyword evidence="16" id="KW-1185">Reference proteome</keyword>
<dbReference type="HAMAP" id="MF_00102">
    <property type="entry name" value="DapB"/>
    <property type="match status" value="1"/>
</dbReference>
<dbReference type="EC" id="1.17.1.8" evidence="9 12"/>
<evidence type="ECO:0000256" key="2">
    <source>
        <dbReference type="ARBA" id="ARBA00022605"/>
    </source>
</evidence>
<dbReference type="SUPFAM" id="SSF55347">
    <property type="entry name" value="Glyceraldehyde-3-phosphate dehydrogenase-like, C-terminal domain"/>
    <property type="match status" value="1"/>
</dbReference>
<keyword evidence="4 12" id="KW-0220">Diaminopimelate biosynthesis</keyword>
<evidence type="ECO:0000256" key="12">
    <source>
        <dbReference type="HAMAP-Rule" id="MF_00102"/>
    </source>
</evidence>
<dbReference type="GO" id="GO:0019877">
    <property type="term" value="P:diaminopimelate biosynthetic process"/>
    <property type="evidence" value="ECO:0007669"/>
    <property type="project" value="UniProtKB-UniRule"/>
</dbReference>
<name>F7YU94_9THEM</name>
<evidence type="ECO:0000256" key="8">
    <source>
        <dbReference type="ARBA" id="ARBA00037922"/>
    </source>
</evidence>
<keyword evidence="3 12" id="KW-0521">NADP</keyword>
<feature type="active site" description="Proton donor/acceptor" evidence="12">
    <location>
        <position position="127"/>
    </location>
</feature>
<feature type="binding site" evidence="12">
    <location>
        <begin position="7"/>
        <end position="12"/>
    </location>
    <ligand>
        <name>NAD(+)</name>
        <dbReference type="ChEBI" id="CHEBI:57540"/>
    </ligand>
</feature>
<feature type="binding site" evidence="12">
    <location>
        <position position="128"/>
    </location>
    <ligand>
        <name>(S)-2,3,4,5-tetrahydrodipicolinate</name>
        <dbReference type="ChEBI" id="CHEBI:16845"/>
    </ligand>
</feature>
<dbReference type="AlphaFoldDB" id="F7YU94"/>
<keyword evidence="6 12" id="KW-0520">NAD</keyword>
<feature type="domain" description="Dihydrodipicolinate reductase C-terminal" evidence="14">
    <location>
        <begin position="101"/>
        <end position="212"/>
    </location>
</feature>
<dbReference type="KEGG" id="tta:Theth_0088"/>
<feature type="binding site" evidence="12">
    <location>
        <begin position="95"/>
        <end position="98"/>
    </location>
    <ligand>
        <name>NAD(+)</name>
        <dbReference type="ChEBI" id="CHEBI:57540"/>
    </ligand>
</feature>
<dbReference type="PANTHER" id="PTHR20836:SF0">
    <property type="entry name" value="4-HYDROXY-TETRAHYDRODIPICOLINATE REDUCTASE 1, CHLOROPLASTIC-RELATED"/>
    <property type="match status" value="1"/>
</dbReference>
<comment type="subunit">
    <text evidence="12">Homotetramer.</text>
</comment>
<dbReference type="InterPro" id="IPR036291">
    <property type="entry name" value="NAD(P)-bd_dom_sf"/>
</dbReference>
<dbReference type="EMBL" id="CP002351">
    <property type="protein sequence ID" value="AEH50194.1"/>
    <property type="molecule type" value="Genomic_DNA"/>
</dbReference>
<comment type="pathway">
    <text evidence="8 12">Amino-acid biosynthesis; L-lysine biosynthesis via DAP pathway; (S)-tetrahydrodipicolinate from L-aspartate: step 4/4.</text>
</comment>
<comment type="function">
    <text evidence="12">Catalyzes the conversion of 4-hydroxy-tetrahydrodipicolinate (HTPA) to tetrahydrodipicolinate.</text>
</comment>
<comment type="caution">
    <text evidence="12">Was originally thought to be a dihydrodipicolinate reductase (DHDPR), catalyzing the conversion of dihydrodipicolinate to tetrahydrodipicolinate. However, it was shown in E.coli that the substrate of the enzymatic reaction is not dihydrodipicolinate (DHDP) but in fact (2S,4S)-4-hydroxy-2,3,4,5-tetrahydrodipicolinic acid (HTPA), the product released by the DapA-catalyzed reaction.</text>
</comment>
<feature type="binding site" evidence="12">
    <location>
        <begin position="137"/>
        <end position="138"/>
    </location>
    <ligand>
        <name>(S)-2,3,4,5-tetrahydrodipicolinate</name>
        <dbReference type="ChEBI" id="CHEBI:16845"/>
    </ligand>
</feature>
<dbReference type="eggNOG" id="COG0289">
    <property type="taxonomic scope" value="Bacteria"/>
</dbReference>
<dbReference type="GO" id="GO:0051287">
    <property type="term" value="F:NAD binding"/>
    <property type="evidence" value="ECO:0007669"/>
    <property type="project" value="UniProtKB-UniRule"/>
</dbReference>
<dbReference type="CDD" id="cd02274">
    <property type="entry name" value="DHDPR_N"/>
    <property type="match status" value="1"/>
</dbReference>
<dbReference type="Gene3D" id="3.30.360.10">
    <property type="entry name" value="Dihydrodipicolinate Reductase, domain 2"/>
    <property type="match status" value="1"/>
</dbReference>
<evidence type="ECO:0000256" key="10">
    <source>
        <dbReference type="ARBA" id="ARBA00049080"/>
    </source>
</evidence>
<gene>
    <name evidence="12" type="primary">dapB</name>
    <name evidence="15" type="ORF">Theth_0088</name>
</gene>
<dbReference type="InterPro" id="IPR000846">
    <property type="entry name" value="DapB_N"/>
</dbReference>
<dbReference type="GO" id="GO:0016726">
    <property type="term" value="F:oxidoreductase activity, acting on CH or CH2 groups, NAD or NADP as acceptor"/>
    <property type="evidence" value="ECO:0007669"/>
    <property type="project" value="UniProtKB-UniRule"/>
</dbReference>
<sequence length="217" mass="23775">MRYGLVGYKGKMGKELQQVFLEDGHELVVKVDVNEREITARPDVILDFSSPSALQTTISLAKEFNCAVVVGTTGLSQQQLQELKMLGEIVPVVYSANFSIGIDLVKRILAFIKDQLEGWDIWILEAHHNQKKDAPSGTALALKNIIGKDVPTLSIRAGGIPGDHTVILANSGEVVEIHHRAISRRTFALGALKAAKFAVNASRGFYSFSEVLDQIHK</sequence>
<feature type="binding site" evidence="12">
    <location>
        <position position="35"/>
    </location>
    <ligand>
        <name>NAD(+)</name>
        <dbReference type="ChEBI" id="CHEBI:57540"/>
    </ligand>
</feature>
<evidence type="ECO:0000256" key="3">
    <source>
        <dbReference type="ARBA" id="ARBA00022857"/>
    </source>
</evidence>
<keyword evidence="2 12" id="KW-0028">Amino-acid biosynthesis</keyword>
<dbReference type="Proteomes" id="UP000006804">
    <property type="component" value="Chromosome"/>
</dbReference>
<dbReference type="InterPro" id="IPR022663">
    <property type="entry name" value="DapB_C"/>
</dbReference>
<dbReference type="InterPro" id="IPR023940">
    <property type="entry name" value="DHDPR_bac"/>
</dbReference>
<proteinExistence type="inferred from homology"/>
<comment type="subcellular location">
    <subcellularLocation>
        <location evidence="12">Cytoplasm</location>
    </subcellularLocation>
</comment>
<dbReference type="GO" id="GO:0050661">
    <property type="term" value="F:NADP binding"/>
    <property type="evidence" value="ECO:0007669"/>
    <property type="project" value="UniProtKB-UniRule"/>
</dbReference>
<feature type="domain" description="Dihydrodipicolinate reductase N-terminal" evidence="13">
    <location>
        <begin position="1"/>
        <end position="98"/>
    </location>
</feature>
<evidence type="ECO:0000256" key="1">
    <source>
        <dbReference type="ARBA" id="ARBA00006642"/>
    </source>
</evidence>
<evidence type="ECO:0000256" key="4">
    <source>
        <dbReference type="ARBA" id="ARBA00022915"/>
    </source>
</evidence>
<keyword evidence="7 12" id="KW-0457">Lysine biosynthesis</keyword>
<dbReference type="HOGENOM" id="CLU_047479_1_1_0"/>
<dbReference type="PIRSF" id="PIRSF000161">
    <property type="entry name" value="DHPR"/>
    <property type="match status" value="1"/>
</dbReference>
<evidence type="ECO:0000256" key="11">
    <source>
        <dbReference type="ARBA" id="ARBA00049396"/>
    </source>
</evidence>
<evidence type="ECO:0000256" key="9">
    <source>
        <dbReference type="ARBA" id="ARBA00038983"/>
    </source>
</evidence>
<dbReference type="Pfam" id="PF05173">
    <property type="entry name" value="DapB_C"/>
    <property type="match status" value="1"/>
</dbReference>
<accession>F7YU94</accession>
<evidence type="ECO:0000313" key="15">
    <source>
        <dbReference type="EMBL" id="AEH50194.1"/>
    </source>
</evidence>
<comment type="catalytic activity">
    <reaction evidence="10 12">
        <text>(S)-2,3,4,5-tetrahydrodipicolinate + NADP(+) + H2O = (2S,4S)-4-hydroxy-2,3,4,5-tetrahydrodipicolinate + NADPH + H(+)</text>
        <dbReference type="Rhea" id="RHEA:35331"/>
        <dbReference type="ChEBI" id="CHEBI:15377"/>
        <dbReference type="ChEBI" id="CHEBI:15378"/>
        <dbReference type="ChEBI" id="CHEBI:16845"/>
        <dbReference type="ChEBI" id="CHEBI:57783"/>
        <dbReference type="ChEBI" id="CHEBI:58349"/>
        <dbReference type="ChEBI" id="CHEBI:67139"/>
        <dbReference type="EC" id="1.17.1.8"/>
    </reaction>
</comment>
<keyword evidence="5 12" id="KW-0560">Oxidoreductase</keyword>
<evidence type="ECO:0000256" key="7">
    <source>
        <dbReference type="ARBA" id="ARBA00023154"/>
    </source>
</evidence>
<keyword evidence="12" id="KW-0963">Cytoplasm</keyword>
<dbReference type="GO" id="GO:0009089">
    <property type="term" value="P:lysine biosynthetic process via diaminopimelate"/>
    <property type="evidence" value="ECO:0007669"/>
    <property type="project" value="UniProtKB-UniRule"/>
</dbReference>
<evidence type="ECO:0000259" key="14">
    <source>
        <dbReference type="Pfam" id="PF05173"/>
    </source>
</evidence>